<keyword evidence="3" id="KW-1185">Reference proteome</keyword>
<name>A0A392Q5L6_9FABA</name>
<comment type="caution">
    <text evidence="2">The sequence shown here is derived from an EMBL/GenBank/DDBJ whole genome shotgun (WGS) entry which is preliminary data.</text>
</comment>
<accession>A0A392Q5L6</accession>
<evidence type="ECO:0000313" key="3">
    <source>
        <dbReference type="Proteomes" id="UP000265520"/>
    </source>
</evidence>
<proteinExistence type="predicted"/>
<feature type="region of interest" description="Disordered" evidence="1">
    <location>
        <begin position="1"/>
        <end position="29"/>
    </location>
</feature>
<dbReference type="EMBL" id="LXQA010112031">
    <property type="protein sequence ID" value="MCI18836.1"/>
    <property type="molecule type" value="Genomic_DNA"/>
</dbReference>
<reference evidence="2 3" key="1">
    <citation type="journal article" date="2018" name="Front. Plant Sci.">
        <title>Red Clover (Trifolium pratense) and Zigzag Clover (T. medium) - A Picture of Genomic Similarities and Differences.</title>
        <authorList>
            <person name="Dluhosova J."/>
            <person name="Istvanek J."/>
            <person name="Nedelnik J."/>
            <person name="Repkova J."/>
        </authorList>
    </citation>
    <scope>NUCLEOTIDE SEQUENCE [LARGE SCALE GENOMIC DNA]</scope>
    <source>
        <strain evidence="3">cv. 10/8</strain>
        <tissue evidence="2">Leaf</tissue>
    </source>
</reference>
<organism evidence="2 3">
    <name type="scientific">Trifolium medium</name>
    <dbReference type="NCBI Taxonomy" id="97028"/>
    <lineage>
        <taxon>Eukaryota</taxon>
        <taxon>Viridiplantae</taxon>
        <taxon>Streptophyta</taxon>
        <taxon>Embryophyta</taxon>
        <taxon>Tracheophyta</taxon>
        <taxon>Spermatophyta</taxon>
        <taxon>Magnoliopsida</taxon>
        <taxon>eudicotyledons</taxon>
        <taxon>Gunneridae</taxon>
        <taxon>Pentapetalae</taxon>
        <taxon>rosids</taxon>
        <taxon>fabids</taxon>
        <taxon>Fabales</taxon>
        <taxon>Fabaceae</taxon>
        <taxon>Papilionoideae</taxon>
        <taxon>50 kb inversion clade</taxon>
        <taxon>NPAAA clade</taxon>
        <taxon>Hologalegina</taxon>
        <taxon>IRL clade</taxon>
        <taxon>Trifolieae</taxon>
        <taxon>Trifolium</taxon>
    </lineage>
</organism>
<sequence length="29" mass="3056">MKKSSGGAAEKKRVRRSSAPDLTSDAPPK</sequence>
<dbReference type="Proteomes" id="UP000265520">
    <property type="component" value="Unassembled WGS sequence"/>
</dbReference>
<dbReference type="AlphaFoldDB" id="A0A392Q5L6"/>
<feature type="non-terminal residue" evidence="2">
    <location>
        <position position="29"/>
    </location>
</feature>
<evidence type="ECO:0000256" key="1">
    <source>
        <dbReference type="SAM" id="MobiDB-lite"/>
    </source>
</evidence>
<evidence type="ECO:0000313" key="2">
    <source>
        <dbReference type="EMBL" id="MCI18836.1"/>
    </source>
</evidence>
<protein>
    <submittedName>
        <fullName evidence="2">Translocation protein sec62</fullName>
    </submittedName>
</protein>